<sequence length="1858" mass="208764">MINHNNKINCNNKNNIYISLLLIFFIIINCINGSSVIKDEENNFIINSDDSSSGDDINFCDQLDSDFFVQIINQGFEDQTNYSTGWQATNETMFINSEDCYEGTVCLMFSESTESITSVALQFPNFMEPRVTDLFPTFNLSFYYLYTFESSSSESGSLSSESYYTTSESLLTGHTSTTGTSGGSSIETTGSGSLSTGSQDKPGFSNQKHFKYSKLDLMNIENNNNNNNNINNNIDKYNYNFNFNENSNENLIPNYLSVYIDNNLVLNISTTDYSQSPTPYQKATVDITKFCDGGQHEITLKYTDTGYFIKLNIFQTIIVDYINFAPIPSQLIDNDIYVSNNGSDFSGNGTLANTFCSIQRAIYSIQDGRNIYLLGINYIEKFYWNQTYYVDFNGKSLGLKPTDQNATIYTNDFQNQIFLVNSPLVTLSNINMVQRLPSRAFSVCQNSSLQILNCNFQLERTTQYYLVPAFQISILSNFSLVDSYINGCYTYCIVSLGINTTIQGVYFDDVVSSLITIDQFQSSLYFSNSKVLSTHPNDFQLVVSTAFKVIEIDSIDFFSNLSSTGNVPTMTVGGGYSFSISNISATYQALSIMIIEVEHILIKDFTIYLYTYFQNEFLNVEDSKNLVIRDMIFYGSQDDSHPYIQANRTENLLMDNITYTFNPTTLVYANQVYNFTLTNSIFSNNSNLVSLLVSNANTYIYNTIMEWNNIQFLSISKSKLEISNVSFIGNQNFDTSTNMPLIYMVDMEPSSIRYLNVSDGFNFEIIKIINSENVLLSSSVFSGQQLGNIIGIQFSKLHIIKSKFINNFLGQSYPIHSINSQLELERCYFFNNTQYFFMSNTTFQINNTDFDNIITVSQKSYYIYKSTGIFKRVTTSNTNPHIGIVIDLSNVKHYNCNFNKISSYNNTLGLYTNSNLLFSNCTFDSNTAAFNMATFIKNITVFDNCTFYYQASIEVSLFSSVDQNLLLLNNSKVQTCQSKSDGIQIRNSNFIMENTNFTFNFIQGGLVNMFASKASFFNINFIDNSGNIMVANSNLNIENFTGGLNSLSNPLFDITGSNSNILNSLFQDNSCSEALFELTNSNLNITGSSFFGNILTNGSVIETTGSSLNMQNSTCIENSNERGGSCFSIFNNVGTDTFIDSKFSNNTAQYGAVGFLNSASLEFSGCSFFLNTISFVGLGEVGLQGSGGVFTLQENSSVVASNSSFNLNSASNFGGVAFLYGQGNIMFFKNSYVYSNTVEFGAGGVCYSTVYEGCFTDSQTKFLLNSAIYGDNFASFPAKLKIQSQSFSIHPNTNFTLGITLFDYYNQSMTFLDFQVSYIVNITINNIVVQSFSTQVYQGSILLPGLAFNHSIGQIVRFSALAWFPETDGDQVILTDAFEIPFTGCSIGFSPNSSNYCLPCQIGTYGYDGSNCYSCDPTKVICPGKDVMYPQQGYWILLEQDKKPDIFACDPAYCQNRQCRTGQGGVLCSVCEPGYSKVKMYCEKCEGFNVYLLLGMILFYIILVLFLSIFTVPSTSIILNYLLVVQIIAVMGYNIQYLSIIPLFTFSLDYWPSACLDPTVTFLWKQVISYCIIFLIVIPISTKFTWGKKLMARILPRFNVFITEIFDKNLVYSLISMLVTLYTPITYISLSLVSCTKIGSSSYLSLDPSVECFTSKHLPLFIFACIILVLVTIGVPLYIFIQIRRKNRYFTKIFFEKYRSNFIWWDILLMVRSVLYIIVTFAFAFSYIDIKGLVISTMGLFFTFVTWMCKPYRSQYKNELESYLSLVITLVGLIINTRALTSIDVFSGVILSLSGVIALVPIGICIGHINQKIYNKGIQTTNPSTTKVKTRQNKVLVKSINDGEDEFDPLINKHGEIN</sequence>
<feature type="transmembrane region" description="Helical" evidence="2">
    <location>
        <begin position="1522"/>
        <end position="1547"/>
    </location>
</feature>
<dbReference type="KEGG" id="dpp:DICPUDRAFT_33594"/>
<dbReference type="Gene3D" id="2.160.20.10">
    <property type="entry name" value="Single-stranded right-handed beta-helix, Pectin lyase-like"/>
    <property type="match status" value="1"/>
</dbReference>
<reference evidence="4" key="1">
    <citation type="journal article" date="2011" name="Genome Biol.">
        <title>Comparative genomics of the social amoebae Dictyostelium discoideum and Dictyostelium purpureum.</title>
        <authorList>
            <consortium name="US DOE Joint Genome Institute (JGI-PGF)"/>
            <person name="Sucgang R."/>
            <person name="Kuo A."/>
            <person name="Tian X."/>
            <person name="Salerno W."/>
            <person name="Parikh A."/>
            <person name="Feasley C.L."/>
            <person name="Dalin E."/>
            <person name="Tu H."/>
            <person name="Huang E."/>
            <person name="Barry K."/>
            <person name="Lindquist E."/>
            <person name="Shapiro H."/>
            <person name="Bruce D."/>
            <person name="Schmutz J."/>
            <person name="Salamov A."/>
            <person name="Fey P."/>
            <person name="Gaudet P."/>
            <person name="Anjard C."/>
            <person name="Babu M.M."/>
            <person name="Basu S."/>
            <person name="Bushmanova Y."/>
            <person name="van der Wel H."/>
            <person name="Katoh-Kurasawa M."/>
            <person name="Dinh C."/>
            <person name="Coutinho P.M."/>
            <person name="Saito T."/>
            <person name="Elias M."/>
            <person name="Schaap P."/>
            <person name="Kay R.R."/>
            <person name="Henrissat B."/>
            <person name="Eichinger L."/>
            <person name="Rivero F."/>
            <person name="Putnam N.H."/>
            <person name="West C.M."/>
            <person name="Loomis W.F."/>
            <person name="Chisholm R.L."/>
            <person name="Shaulsky G."/>
            <person name="Strassmann J.E."/>
            <person name="Queller D.C."/>
            <person name="Kuspa A."/>
            <person name="Grigoriev I.V."/>
        </authorList>
    </citation>
    <scope>NUCLEOTIDE SEQUENCE [LARGE SCALE GENOMIC DNA]</scope>
    <source>
        <strain evidence="4">QSDP1</strain>
    </source>
</reference>
<gene>
    <name evidence="3" type="ORF">DICPUDRAFT_33594</name>
</gene>
<feature type="transmembrane region" description="Helical" evidence="2">
    <location>
        <begin position="1660"/>
        <end position="1681"/>
    </location>
</feature>
<feature type="transmembrane region" description="Helical" evidence="2">
    <location>
        <begin position="1488"/>
        <end position="1510"/>
    </location>
</feature>
<evidence type="ECO:0000256" key="2">
    <source>
        <dbReference type="SAM" id="Phobius"/>
    </source>
</evidence>
<feature type="transmembrane region" description="Helical" evidence="2">
    <location>
        <begin position="16"/>
        <end position="37"/>
    </location>
</feature>
<dbReference type="Proteomes" id="UP000001064">
    <property type="component" value="Unassembled WGS sequence"/>
</dbReference>
<dbReference type="EMBL" id="GL871063">
    <property type="protein sequence ID" value="EGC35335.1"/>
    <property type="molecule type" value="Genomic_DNA"/>
</dbReference>
<keyword evidence="2" id="KW-0812">Transmembrane</keyword>
<feature type="transmembrane region" description="Helical" evidence="2">
    <location>
        <begin position="1610"/>
        <end position="1640"/>
    </location>
</feature>
<accession>F0ZL57</accession>
<keyword evidence="4" id="KW-1185">Reference proteome</keyword>
<keyword evidence="2" id="KW-1133">Transmembrane helix</keyword>
<feature type="transmembrane region" description="Helical" evidence="2">
    <location>
        <begin position="1785"/>
        <end position="1806"/>
    </location>
</feature>
<evidence type="ECO:0000256" key="1">
    <source>
        <dbReference type="SAM" id="MobiDB-lite"/>
    </source>
</evidence>
<protein>
    <submittedName>
        <fullName evidence="3">Uncharacterized protein</fullName>
    </submittedName>
</protein>
<dbReference type="VEuPathDB" id="AmoebaDB:DICPUDRAFT_33594"/>
<organism evidence="3 4">
    <name type="scientific">Dictyostelium purpureum</name>
    <name type="common">Slime mold</name>
    <dbReference type="NCBI Taxonomy" id="5786"/>
    <lineage>
        <taxon>Eukaryota</taxon>
        <taxon>Amoebozoa</taxon>
        <taxon>Evosea</taxon>
        <taxon>Eumycetozoa</taxon>
        <taxon>Dictyostelia</taxon>
        <taxon>Dictyosteliales</taxon>
        <taxon>Dictyosteliaceae</taxon>
        <taxon>Dictyostelium</taxon>
    </lineage>
</organism>
<feature type="compositionally biased region" description="Low complexity" evidence="1">
    <location>
        <begin position="174"/>
        <end position="198"/>
    </location>
</feature>
<feature type="transmembrane region" description="Helical" evidence="2">
    <location>
        <begin position="1702"/>
        <end position="1724"/>
    </location>
</feature>
<dbReference type="InterPro" id="IPR011050">
    <property type="entry name" value="Pectin_lyase_fold/virulence"/>
</dbReference>
<dbReference type="PANTHER" id="PTHR32158">
    <property type="entry name" value="RING-TYPE DOMAIN-CONTAINING PROTEIN"/>
    <property type="match status" value="1"/>
</dbReference>
<dbReference type="OrthoDB" id="20615at2759"/>
<dbReference type="eggNOG" id="ENOG502S28D">
    <property type="taxonomic scope" value="Eukaryota"/>
</dbReference>
<dbReference type="OMA" id="YIFIQIR"/>
<dbReference type="PANTHER" id="PTHR32158:SF21">
    <property type="match status" value="1"/>
</dbReference>
<evidence type="ECO:0000313" key="3">
    <source>
        <dbReference type="EMBL" id="EGC35335.1"/>
    </source>
</evidence>
<evidence type="ECO:0000313" key="4">
    <source>
        <dbReference type="Proteomes" id="UP000001064"/>
    </source>
</evidence>
<dbReference type="STRING" id="5786.F0ZL57"/>
<feature type="region of interest" description="Disordered" evidence="1">
    <location>
        <begin position="174"/>
        <end position="205"/>
    </location>
</feature>
<keyword evidence="2" id="KW-0472">Membrane</keyword>
<dbReference type="GeneID" id="10501572"/>
<feature type="transmembrane region" description="Helical" evidence="2">
    <location>
        <begin position="1730"/>
        <end position="1748"/>
    </location>
</feature>
<dbReference type="SUPFAM" id="SSF51126">
    <property type="entry name" value="Pectin lyase-like"/>
    <property type="match status" value="2"/>
</dbReference>
<feature type="transmembrane region" description="Helical" evidence="2">
    <location>
        <begin position="1567"/>
        <end position="1586"/>
    </location>
</feature>
<name>F0ZL57_DICPU</name>
<dbReference type="InParanoid" id="F0ZL57"/>
<proteinExistence type="predicted"/>
<dbReference type="RefSeq" id="XP_003288142.1">
    <property type="nucleotide sequence ID" value="XM_003288094.1"/>
</dbReference>
<dbReference type="InterPro" id="IPR012334">
    <property type="entry name" value="Pectin_lyas_fold"/>
</dbReference>
<feature type="transmembrane region" description="Helical" evidence="2">
    <location>
        <begin position="1760"/>
        <end position="1779"/>
    </location>
</feature>